<feature type="region of interest" description="Disordered" evidence="10">
    <location>
        <begin position="1"/>
        <end position="66"/>
    </location>
</feature>
<dbReference type="InterPro" id="IPR032401">
    <property type="entry name" value="EDC4_WD40"/>
</dbReference>
<dbReference type="InterPro" id="IPR001680">
    <property type="entry name" value="WD40_rpt"/>
</dbReference>
<dbReference type="SMART" id="SM00320">
    <property type="entry name" value="WD40"/>
    <property type="match status" value="3"/>
</dbReference>
<dbReference type="Gene3D" id="1.10.220.100">
    <property type="entry name" value="conserved c-terminal region of ge- 1"/>
    <property type="match status" value="1"/>
</dbReference>
<evidence type="ECO:0000313" key="14">
    <source>
        <dbReference type="Proteomes" id="UP000243459"/>
    </source>
</evidence>
<keyword evidence="5 9" id="KW-0853">WD repeat</keyword>
<feature type="region of interest" description="Disordered" evidence="10">
    <location>
        <begin position="547"/>
        <end position="587"/>
    </location>
</feature>
<feature type="region of interest" description="Disordered" evidence="10">
    <location>
        <begin position="648"/>
        <end position="671"/>
    </location>
</feature>
<dbReference type="InterPro" id="IPR036322">
    <property type="entry name" value="WD40_repeat_dom_sf"/>
</dbReference>
<evidence type="ECO:0000256" key="3">
    <source>
        <dbReference type="ARBA" id="ARBA00022490"/>
    </source>
</evidence>
<name>A0A5P1FPD2_ASPOF</name>
<dbReference type="EMBL" id="CM007381">
    <property type="protein sequence ID" value="ONK79287.1"/>
    <property type="molecule type" value="Genomic_DNA"/>
</dbReference>
<sequence length="1346" mass="145729">MQKLFKPLPSNPIPNNLNSPNPNPNFYSPPPSGPYSYPHQTPPFNPHHFMQHPQSPLTPNPNPNSTHGARLMALLGSTPVSHIEWPHPRLPPAAAAAVATSEFRQFRRRRLGPAGRHGRVASSKMPRGRLLGTGDRAVLDVDSRFMGESKPPQLEVTPITKYVSDPGLVLGRQIAVNRTYICYGLKLGPIRILNINTALRSLLRGHSQKVTDMAFFAEDVHLLASASVDGKVIVWKINEGPDEENKPQITGKIIVAVQIGGDGEPYHPRICWHSHKQEVLIVAIGSSVLKIDTTRVGRGKEFSADEPLRCPAEKPIDGIQFIGKHEEDVTDLSISQWMTTRLASASKDGTVKIWDDRKTVPLVTLRPHDGQPVSSVAFLTSPHRPDHIVLITAGPLNREVKIWTSTSDEGWLLPSDSEAWQCIQTLELRSSAEPRHEEAFFNQLVALPRASLILLANAKKNAIYAIHVDYGPFPASTRMGCIADFTVTMPILSLTGTSDSLPDGEEVVQVYCVQTQAIQQYALDLYQCLPPPGDAFLGRDPGSHMLDSPISEGFPVSQLSRGPSGGAYPVGSASPRTSLPGSSSESLPTSIFPVTSVSYDVSAIHERTTSNVEVKPSAPPLSSSDPATVNIVPSPALNMDLSGGLSILRNPSKGFDQGPSRSNSDVSQPVDYPLEGRVDVVVSTASNVPSAVNNSGRDEPKAGINNINLVPNPHLLFKLGGNTTHLVTPSEILSGAISSSENTRPSPGLRSEEVKVQDIVDNNDAKSVNMEVKHVDESRFSHDDQSDSQKEPPIDKDKCLNTSPSKVNSESPTTETCNVGEAPKGDSTFVADTLGQTLVAGEEEVQGNADFLETTEAVSALAKSTLATKEKAQKAKQPQASGPLSHSLSPSNSTESLNEPGSNASLLSTDTTSSQLHSMKEMLNQFMSMQKEMQKQMSSVVAGPVNKEGKRVENALGRNMEKAMKANMDALWTRFQEETSKNEKAARERAQQLTSLITNCTNKDLPSMLERTLKKELSSAGQALARAVTPAIEKSISSSVADSFQRGVADKAVVQLEKSINSKLEATVSRQIQAQFQTSGKHALQEALRSGLESSMIPAFEQSCKAMFEQVDMVFQKGMNEHTAAAQQKFESTHTPLAITLRDAINSASSVTHNLTSELADGQRKILSLVAGSTNGLNPMAVQQSNGSVTGLPAMRPLSLQQIEAPLDPTKELSRLISECKFGEAFTMALHRSDVSIVSWLCSKVDLHSICTMVPLPLNQGVLLALLQQLACDISKEMTRKLGWMTDVAVAINPTDPMIAPHVRPIFEQVYNILAHQRSLPTITASEASSIRLIMHVINSVLMSCK</sequence>
<evidence type="ECO:0000256" key="9">
    <source>
        <dbReference type="PROSITE-ProRule" id="PRU00221"/>
    </source>
</evidence>
<protein>
    <recommendedName>
        <fullName evidence="15">Enhancer of mRNA-decapping protein 4 WD40 repeat region domain-containing protein</fullName>
    </recommendedName>
</protein>
<evidence type="ECO:0000256" key="5">
    <source>
        <dbReference type="ARBA" id="ARBA00022574"/>
    </source>
</evidence>
<accession>A0A5P1FPD2</accession>
<feature type="region of interest" description="Disordered" evidence="10">
    <location>
        <begin position="607"/>
        <end position="627"/>
    </location>
</feature>
<feature type="compositionally biased region" description="Pro residues" evidence="10">
    <location>
        <begin position="21"/>
        <end position="33"/>
    </location>
</feature>
<keyword evidence="7" id="KW-0677">Repeat</keyword>
<organism evidence="13 14">
    <name type="scientific">Asparagus officinalis</name>
    <name type="common">Garden asparagus</name>
    <dbReference type="NCBI Taxonomy" id="4686"/>
    <lineage>
        <taxon>Eukaryota</taxon>
        <taxon>Viridiplantae</taxon>
        <taxon>Streptophyta</taxon>
        <taxon>Embryophyta</taxon>
        <taxon>Tracheophyta</taxon>
        <taxon>Spermatophyta</taxon>
        <taxon>Magnoliopsida</taxon>
        <taxon>Liliopsida</taxon>
        <taxon>Asparagales</taxon>
        <taxon>Asparagaceae</taxon>
        <taxon>Asparagoideae</taxon>
        <taxon>Asparagus</taxon>
    </lineage>
</organism>
<keyword evidence="14" id="KW-1185">Reference proteome</keyword>
<dbReference type="PROSITE" id="PS50082">
    <property type="entry name" value="WD_REPEATS_2"/>
    <property type="match status" value="2"/>
</dbReference>
<keyword evidence="8" id="KW-0175">Coiled coil</keyword>
<dbReference type="PROSITE" id="PS50294">
    <property type="entry name" value="WD_REPEATS_REGION"/>
    <property type="match status" value="2"/>
</dbReference>
<comment type="similarity">
    <text evidence="2">Belongs to the WD repeat EDC4 family.</text>
</comment>
<comment type="subcellular location">
    <subcellularLocation>
        <location evidence="1">Cytoplasm</location>
        <location evidence="1">P-body</location>
    </subcellularLocation>
</comment>
<keyword evidence="3" id="KW-0963">Cytoplasm</keyword>
<feature type="compositionally biased region" description="Low complexity" evidence="10">
    <location>
        <begin position="902"/>
        <end position="913"/>
    </location>
</feature>
<dbReference type="OMA" id="TREHMGT"/>
<proteinExistence type="inferred from homology"/>
<evidence type="ECO:0000259" key="12">
    <source>
        <dbReference type="Pfam" id="PF21289"/>
    </source>
</evidence>
<evidence type="ECO:0000256" key="1">
    <source>
        <dbReference type="ARBA" id="ARBA00004201"/>
    </source>
</evidence>
<keyword evidence="6" id="KW-0507">mRNA processing</keyword>
<evidence type="ECO:0008006" key="15">
    <source>
        <dbReference type="Google" id="ProtNLM"/>
    </source>
</evidence>
<dbReference type="GO" id="GO:0031087">
    <property type="term" value="P:deadenylation-independent decapping of nuclear-transcribed mRNA"/>
    <property type="evidence" value="ECO:0007669"/>
    <property type="project" value="InterPro"/>
</dbReference>
<feature type="compositionally biased region" description="Basic and acidic residues" evidence="10">
    <location>
        <begin position="776"/>
        <end position="799"/>
    </location>
</feature>
<gene>
    <name evidence="13" type="ORF">A4U43_C01F4840</name>
</gene>
<feature type="domain" description="Enhancer of mRNA-decapping protein 4 WD40 repeat region" evidence="11">
    <location>
        <begin position="156"/>
        <end position="467"/>
    </location>
</feature>
<feature type="repeat" description="WD" evidence="9">
    <location>
        <begin position="203"/>
        <end position="245"/>
    </location>
</feature>
<feature type="compositionally biased region" description="Polar residues" evidence="10">
    <location>
        <begin position="882"/>
        <end position="901"/>
    </location>
</feature>
<evidence type="ECO:0000256" key="8">
    <source>
        <dbReference type="ARBA" id="ARBA00023054"/>
    </source>
</evidence>
<feature type="region of interest" description="Disordered" evidence="10">
    <location>
        <begin position="776"/>
        <end position="826"/>
    </location>
</feature>
<feature type="repeat" description="WD" evidence="9">
    <location>
        <begin position="322"/>
        <end position="355"/>
    </location>
</feature>
<dbReference type="Proteomes" id="UP000243459">
    <property type="component" value="Chromosome 1"/>
</dbReference>
<evidence type="ECO:0000259" key="11">
    <source>
        <dbReference type="Pfam" id="PF16529"/>
    </source>
</evidence>
<dbReference type="Gene3D" id="2.130.10.10">
    <property type="entry name" value="YVTN repeat-like/Quinoprotein amine dehydrogenase"/>
    <property type="match status" value="1"/>
</dbReference>
<feature type="region of interest" description="Disordered" evidence="10">
    <location>
        <begin position="869"/>
        <end position="913"/>
    </location>
</feature>
<dbReference type="InterPro" id="IPR044938">
    <property type="entry name" value="EDC4_C_sf"/>
</dbReference>
<dbReference type="PANTHER" id="PTHR15598:SF5">
    <property type="entry name" value="ENHANCER OF MRNA-DECAPPING PROTEIN 4"/>
    <property type="match status" value="1"/>
</dbReference>
<reference evidence="14" key="1">
    <citation type="journal article" date="2017" name="Nat. Commun.">
        <title>The asparagus genome sheds light on the origin and evolution of a young Y chromosome.</title>
        <authorList>
            <person name="Harkess A."/>
            <person name="Zhou J."/>
            <person name="Xu C."/>
            <person name="Bowers J.E."/>
            <person name="Van der Hulst R."/>
            <person name="Ayyampalayam S."/>
            <person name="Mercati F."/>
            <person name="Riccardi P."/>
            <person name="McKain M.R."/>
            <person name="Kakrana A."/>
            <person name="Tang H."/>
            <person name="Ray J."/>
            <person name="Groenendijk J."/>
            <person name="Arikit S."/>
            <person name="Mathioni S.M."/>
            <person name="Nakano M."/>
            <person name="Shan H."/>
            <person name="Telgmann-Rauber A."/>
            <person name="Kanno A."/>
            <person name="Yue Z."/>
            <person name="Chen H."/>
            <person name="Li W."/>
            <person name="Chen Y."/>
            <person name="Xu X."/>
            <person name="Zhang Y."/>
            <person name="Luo S."/>
            <person name="Chen H."/>
            <person name="Gao J."/>
            <person name="Mao Z."/>
            <person name="Pires J.C."/>
            <person name="Luo M."/>
            <person name="Kudrna D."/>
            <person name="Wing R.A."/>
            <person name="Meyers B.C."/>
            <person name="Yi K."/>
            <person name="Kong H."/>
            <person name="Lavrijsen P."/>
            <person name="Sunseri F."/>
            <person name="Falavigna A."/>
            <person name="Ye Y."/>
            <person name="Leebens-Mack J.H."/>
            <person name="Chen G."/>
        </authorList>
    </citation>
    <scope>NUCLEOTIDE SEQUENCE [LARGE SCALE GENOMIC DNA]</scope>
    <source>
        <strain evidence="14">cv. DH0086</strain>
    </source>
</reference>
<evidence type="ECO:0000256" key="2">
    <source>
        <dbReference type="ARBA" id="ARBA00009639"/>
    </source>
</evidence>
<keyword evidence="4" id="KW-0597">Phosphoprotein</keyword>
<evidence type="ECO:0000256" key="7">
    <source>
        <dbReference type="ARBA" id="ARBA00022737"/>
    </source>
</evidence>
<feature type="domain" description="Enhancer of mRNA-decapping protein 4 C-terminal" evidence="12">
    <location>
        <begin position="1215"/>
        <end position="1317"/>
    </location>
</feature>
<evidence type="ECO:0000256" key="4">
    <source>
        <dbReference type="ARBA" id="ARBA00022553"/>
    </source>
</evidence>
<dbReference type="Pfam" id="PF16529">
    <property type="entry name" value="Ge1_WD40"/>
    <property type="match status" value="1"/>
</dbReference>
<dbReference type="Pfam" id="PF21289">
    <property type="entry name" value="EDC4_C"/>
    <property type="match status" value="1"/>
</dbReference>
<dbReference type="InterPro" id="IPR049404">
    <property type="entry name" value="EDC4_C"/>
</dbReference>
<dbReference type="InterPro" id="IPR045152">
    <property type="entry name" value="EDC4-like"/>
</dbReference>
<dbReference type="GO" id="GO:0006397">
    <property type="term" value="P:mRNA processing"/>
    <property type="evidence" value="ECO:0007669"/>
    <property type="project" value="UniProtKB-KW"/>
</dbReference>
<dbReference type="SUPFAM" id="SSF50978">
    <property type="entry name" value="WD40 repeat-like"/>
    <property type="match status" value="1"/>
</dbReference>
<dbReference type="InterPro" id="IPR015943">
    <property type="entry name" value="WD40/YVTN_repeat-like_dom_sf"/>
</dbReference>
<evidence type="ECO:0000256" key="10">
    <source>
        <dbReference type="SAM" id="MobiDB-lite"/>
    </source>
</evidence>
<feature type="compositionally biased region" description="Polar residues" evidence="10">
    <location>
        <begin position="574"/>
        <end position="587"/>
    </location>
</feature>
<dbReference type="PANTHER" id="PTHR15598">
    <property type="entry name" value="ENHANCER OF MRNA-DECAPPING PROTEIN 4"/>
    <property type="match status" value="1"/>
</dbReference>
<evidence type="ECO:0000313" key="13">
    <source>
        <dbReference type="EMBL" id="ONK79287.1"/>
    </source>
</evidence>
<dbReference type="FunFam" id="2.130.10.10:FF:000232">
    <property type="entry name" value="enhancer of mRNA-decapping protein 4"/>
    <property type="match status" value="1"/>
</dbReference>
<feature type="compositionally biased region" description="Polar residues" evidence="10">
    <location>
        <begin position="800"/>
        <end position="817"/>
    </location>
</feature>
<dbReference type="FunFam" id="1.10.220.100:FF:000001">
    <property type="entry name" value="Enhancer of mRNA-decapping protein 4"/>
    <property type="match status" value="1"/>
</dbReference>
<dbReference type="Gramene" id="ONK79287">
    <property type="protein sequence ID" value="ONK79287"/>
    <property type="gene ID" value="A4U43_C01F4840"/>
</dbReference>
<dbReference type="GO" id="GO:0000932">
    <property type="term" value="C:P-body"/>
    <property type="evidence" value="ECO:0007669"/>
    <property type="project" value="UniProtKB-SubCell"/>
</dbReference>
<evidence type="ECO:0000256" key="6">
    <source>
        <dbReference type="ARBA" id="ARBA00022664"/>
    </source>
</evidence>